<dbReference type="Proteomes" id="UP000192277">
    <property type="component" value="Unassembled WGS sequence"/>
</dbReference>
<keyword evidence="2" id="KW-1185">Reference proteome</keyword>
<reference evidence="1 2" key="1">
    <citation type="submission" date="2016-04" db="EMBL/GenBank/DDBJ databases">
        <authorList>
            <person name="Chen L."/>
            <person name="Zhuang W."/>
            <person name="Wang G."/>
        </authorList>
    </citation>
    <scope>NUCLEOTIDE SEQUENCE [LARGE SCALE GENOMIC DNA]</scope>
    <source>
        <strain evidence="2">GR20</strain>
    </source>
</reference>
<organism evidence="1 2">
    <name type="scientific">Niastella koreensis</name>
    <dbReference type="NCBI Taxonomy" id="354356"/>
    <lineage>
        <taxon>Bacteria</taxon>
        <taxon>Pseudomonadati</taxon>
        <taxon>Bacteroidota</taxon>
        <taxon>Chitinophagia</taxon>
        <taxon>Chitinophagales</taxon>
        <taxon>Chitinophagaceae</taxon>
        <taxon>Niastella</taxon>
    </lineage>
</organism>
<dbReference type="RefSeq" id="WP_014219722.1">
    <property type="nucleotide sequence ID" value="NZ_LWBO01000005.1"/>
</dbReference>
<evidence type="ECO:0000313" key="2">
    <source>
        <dbReference type="Proteomes" id="UP000192277"/>
    </source>
</evidence>
<sequence length="186" mass="21166">MNYFFPLKRCLAILLLAVHLFNLAGYTLLFDYFMQQSDQQLTQQLDNDEYNDSELIEVKIALHTPYLSSWNAYERVDGEVEANGVYYNYVKRKVHNDTLYLLCLPNENKTRLHAARMAYAGKVNDVPTNAKDPGALKKNPAGSEYRQPATHFTIIHPLPSTGEKAQSPVPPLILPYTNAPFHPPQV</sequence>
<proteinExistence type="predicted"/>
<accession>A0ABX3P0H2</accession>
<comment type="caution">
    <text evidence="1">The sequence shown here is derived from an EMBL/GenBank/DDBJ whole genome shotgun (WGS) entry which is preliminary data.</text>
</comment>
<evidence type="ECO:0000313" key="1">
    <source>
        <dbReference type="EMBL" id="OQP51573.1"/>
    </source>
</evidence>
<name>A0ABX3P0H2_9BACT</name>
<gene>
    <name evidence="1" type="ORF">A4D02_26020</name>
</gene>
<protein>
    <submittedName>
        <fullName evidence="1">Uncharacterized protein</fullName>
    </submittedName>
</protein>
<dbReference type="EMBL" id="LWBO01000005">
    <property type="protein sequence ID" value="OQP51573.1"/>
    <property type="molecule type" value="Genomic_DNA"/>
</dbReference>